<dbReference type="GO" id="GO:0098552">
    <property type="term" value="C:side of membrane"/>
    <property type="evidence" value="ECO:0007669"/>
    <property type="project" value="UniProtKB-KW"/>
</dbReference>
<feature type="region of interest" description="Disordered" evidence="9">
    <location>
        <begin position="416"/>
        <end position="443"/>
    </location>
</feature>
<keyword evidence="5" id="KW-0472">Membrane</keyword>
<dbReference type="Gene3D" id="3.90.150.10">
    <property type="entry name" value="Variant Surface Glycoprotein, subunit A domain 1"/>
    <property type="match status" value="1"/>
</dbReference>
<evidence type="ECO:0000256" key="7">
    <source>
        <dbReference type="ARBA" id="ARBA00023288"/>
    </source>
</evidence>
<name>A0A1V0FY19_9TRYP</name>
<dbReference type="VEuPathDB" id="TriTrypDB:Tb927.1.5300"/>
<protein>
    <submittedName>
        <fullName evidence="11">Variant surface glycoprotein</fullName>
    </submittedName>
</protein>
<evidence type="ECO:0000256" key="2">
    <source>
        <dbReference type="ARBA" id="ARBA00004609"/>
    </source>
</evidence>
<evidence type="ECO:0000256" key="10">
    <source>
        <dbReference type="SAM" id="SignalP"/>
    </source>
</evidence>
<dbReference type="GO" id="GO:0005886">
    <property type="term" value="C:plasma membrane"/>
    <property type="evidence" value="ECO:0007669"/>
    <property type="project" value="UniProtKB-SubCell"/>
</dbReference>
<evidence type="ECO:0000256" key="8">
    <source>
        <dbReference type="SAM" id="Coils"/>
    </source>
</evidence>
<keyword evidence="4" id="KW-0336">GPI-anchor</keyword>
<accession>A0A1V0FY19</accession>
<keyword evidence="7" id="KW-0449">Lipoprotein</keyword>
<dbReference type="SUPFAM" id="SSF118251">
    <property type="entry name" value="Variant surface glycoprotein MITAT 1.2, VSG 221, C-terminal domain"/>
    <property type="match status" value="1"/>
</dbReference>
<sequence length="458" mass="49456">MAMAKQVLLGLMLISEAWQATAVKPEPDAPCSDICACIARAQKRLNLYEATYSSAASRHRANHETYNKLIVAAAGASPSLKRKILPMIAAGGEVLEDCADHLDKLLKQTLDLTEGVNQLTRSWKLMHSIVTANRKFKVTAGGGNPFNALPTPTTLTAIAEHPCPTMPDTEDLLKIDAATEEKQPLLPEQEYALKLVYKCTHNGAASCHDTQMAQNGFIELDLTGGKTNTIGAKAGALGTTLNNGINLEVTPLKLTGELLNKVNANFTAAQKLLKSQACSKDLKDYSTLSNTQLFGKLAAKALLRLYDKEATAADDKQAQAAINEAYGQTGDKLATNVWKLVDNVKVPVTVGAKEQSTPLNSVTTMRQLGDSVARLLLKELKSEEEKETKNKNAEEELNKECSDKKGTKCTGDCELDGEICKPKKKGEGENKEKTGTTNTTGSNSFVVNKAHLLLAFFH</sequence>
<feature type="compositionally biased region" description="Basic and acidic residues" evidence="9">
    <location>
        <begin position="418"/>
        <end position="434"/>
    </location>
</feature>
<comment type="subcellular location">
    <subcellularLocation>
        <location evidence="2">Cell membrane</location>
        <topology evidence="2">Lipid-anchor</topology>
        <topology evidence="2">GPI-anchor</topology>
    </subcellularLocation>
</comment>
<evidence type="ECO:0000313" key="11">
    <source>
        <dbReference type="EMBL" id="ARB50682.1"/>
    </source>
</evidence>
<dbReference type="EMBL" id="KY404431">
    <property type="protein sequence ID" value="ARB50682.1"/>
    <property type="molecule type" value="Genomic_DNA"/>
</dbReference>
<organism evidence="11">
    <name type="scientific">Trypanosoma brucei</name>
    <dbReference type="NCBI Taxonomy" id="5691"/>
    <lineage>
        <taxon>Eukaryota</taxon>
        <taxon>Discoba</taxon>
        <taxon>Euglenozoa</taxon>
        <taxon>Kinetoplastea</taxon>
        <taxon>Metakinetoplastina</taxon>
        <taxon>Trypanosomatida</taxon>
        <taxon>Trypanosomatidae</taxon>
        <taxon>Trypanosoma</taxon>
    </lineage>
</organism>
<dbReference type="AlphaFoldDB" id="A0A1V0FY19"/>
<feature type="coiled-coil region" evidence="8">
    <location>
        <begin position="376"/>
        <end position="403"/>
    </location>
</feature>
<evidence type="ECO:0000256" key="9">
    <source>
        <dbReference type="SAM" id="MobiDB-lite"/>
    </source>
</evidence>
<keyword evidence="10" id="KW-0732">Signal</keyword>
<evidence type="ECO:0000256" key="6">
    <source>
        <dbReference type="ARBA" id="ARBA00023180"/>
    </source>
</evidence>
<keyword evidence="6" id="KW-0325">Glycoprotein</keyword>
<comment type="function">
    <text evidence="1">VSG forms a coat on the surface of the parasite. The trypanosome evades the immune response of the host by expressing a series of antigenically distinct VSGs from an estimated 1000 VSG genes.</text>
</comment>
<feature type="chain" id="PRO_5012843946" evidence="10">
    <location>
        <begin position="23"/>
        <end position="458"/>
    </location>
</feature>
<evidence type="ECO:0000256" key="3">
    <source>
        <dbReference type="ARBA" id="ARBA00022475"/>
    </source>
</evidence>
<keyword evidence="3" id="KW-1003">Cell membrane</keyword>
<feature type="signal peptide" evidence="10">
    <location>
        <begin position="1"/>
        <end position="22"/>
    </location>
</feature>
<dbReference type="VEuPathDB" id="TriTrypDB:Tb1125.Tb10.v4.0070"/>
<keyword evidence="8" id="KW-0175">Coiled coil</keyword>
<dbReference type="VEuPathDB" id="TriTrypDB:Tb427_000317900"/>
<proteinExistence type="predicted"/>
<dbReference type="Gene3D" id="1.10.470.10">
    <property type="entry name" value="Variant Surface Glycoprotein, subunit A, domain 2"/>
    <property type="match status" value="1"/>
</dbReference>
<evidence type="ECO:0000256" key="5">
    <source>
        <dbReference type="ARBA" id="ARBA00023136"/>
    </source>
</evidence>
<dbReference type="InterPro" id="IPR027446">
    <property type="entry name" value="VSG_C_dom_sf"/>
</dbReference>
<reference evidence="11" key="1">
    <citation type="submission" date="2016-12" db="EMBL/GenBank/DDBJ databases">
        <title>Extending the VSGnome of Trypanosoma brucei strain TREU927.</title>
        <authorList>
            <person name="Cross G.A."/>
        </authorList>
    </citation>
    <scope>NUCLEOTIDE SEQUENCE</scope>
    <source>
        <strain evidence="11">Tb927.99.588</strain>
    </source>
</reference>
<evidence type="ECO:0000256" key="4">
    <source>
        <dbReference type="ARBA" id="ARBA00022622"/>
    </source>
</evidence>
<evidence type="ECO:0000256" key="1">
    <source>
        <dbReference type="ARBA" id="ARBA00002523"/>
    </source>
</evidence>
<dbReference type="SUPFAM" id="SSF58087">
    <property type="entry name" value="Variant surface glycoprotein (N-terminal domain)"/>
    <property type="match status" value="1"/>
</dbReference>